<evidence type="ECO:0000313" key="2">
    <source>
        <dbReference type="EMBL" id="CAA7400923.1"/>
    </source>
</evidence>
<feature type="compositionally biased region" description="Basic and acidic residues" evidence="1">
    <location>
        <begin position="76"/>
        <end position="85"/>
    </location>
</feature>
<dbReference type="InterPro" id="IPR037477">
    <property type="entry name" value="SCO2"/>
</dbReference>
<feature type="region of interest" description="Disordered" evidence="1">
    <location>
        <begin position="73"/>
        <end position="103"/>
    </location>
</feature>
<dbReference type="Proteomes" id="UP000663760">
    <property type="component" value="Chromosome 8"/>
</dbReference>
<dbReference type="AlphaFoldDB" id="A0A7I8KSV7"/>
<dbReference type="OrthoDB" id="2018364at2759"/>
<reference evidence="2" key="1">
    <citation type="submission" date="2020-02" db="EMBL/GenBank/DDBJ databases">
        <authorList>
            <person name="Scholz U."/>
            <person name="Mascher M."/>
            <person name="Fiebig A."/>
        </authorList>
    </citation>
    <scope>NUCLEOTIDE SEQUENCE</scope>
</reference>
<keyword evidence="3" id="KW-1185">Reference proteome</keyword>
<accession>A0A7I8KSV7</accession>
<proteinExistence type="predicted"/>
<protein>
    <submittedName>
        <fullName evidence="2">Uncharacterized protein</fullName>
    </submittedName>
</protein>
<name>A0A7I8KSV7_SPIIN</name>
<gene>
    <name evidence="2" type="ORF">SI8410_08011601</name>
</gene>
<dbReference type="PANTHER" id="PTHR36035">
    <property type="entry name" value="PROTEIN DISULFIDE-ISOMERASE SCO2"/>
    <property type="match status" value="1"/>
</dbReference>
<dbReference type="EMBL" id="LR746271">
    <property type="protein sequence ID" value="CAA7400923.1"/>
    <property type="molecule type" value="Genomic_DNA"/>
</dbReference>
<evidence type="ECO:0000256" key="1">
    <source>
        <dbReference type="SAM" id="MobiDB-lite"/>
    </source>
</evidence>
<organism evidence="2 3">
    <name type="scientific">Spirodela intermedia</name>
    <name type="common">Intermediate duckweed</name>
    <dbReference type="NCBI Taxonomy" id="51605"/>
    <lineage>
        <taxon>Eukaryota</taxon>
        <taxon>Viridiplantae</taxon>
        <taxon>Streptophyta</taxon>
        <taxon>Embryophyta</taxon>
        <taxon>Tracheophyta</taxon>
        <taxon>Spermatophyta</taxon>
        <taxon>Magnoliopsida</taxon>
        <taxon>Liliopsida</taxon>
        <taxon>Araceae</taxon>
        <taxon>Lemnoideae</taxon>
        <taxon>Spirodela</taxon>
    </lineage>
</organism>
<sequence>MAVANLSTLPFPAKISALCPQRRHRLLGSSPCSSKRRRRRVAGVVVAASSADASKAGPSFDWFRLPDVGLRNWPQGEREGRRSEGVKANAVEDGDGSSRKKKKKSGSKWWWWSGDRESYLVDDADALPLPMTYPNSSPASPEEVDRRLQCDPQIEDCKAMVYEWTGKCRSCQGTGFVSYYNKRGRETICKCVPCLGIGYVQKITTRTDIDVMENLDNGKPP</sequence>
<dbReference type="PANTHER" id="PTHR36035:SF1">
    <property type="entry name" value="PROTEIN DISULFIDE-ISOMERASE SCO2"/>
    <property type="match status" value="1"/>
</dbReference>
<evidence type="ECO:0000313" key="3">
    <source>
        <dbReference type="Proteomes" id="UP000663760"/>
    </source>
</evidence>